<sequence length="217" mass="25795">MTLYKECYRVETTRHPGWNYADDGMYFITICTNKRREYFGQVVSEKMYLNNIGQIVVNEWLKTPKIRKNVMLDEWIIMPNHFHGILFICNDNVETPRWGVSIKCDVVDTVKTPRCGVSGRYGITHNYTAETPHRGVSTKRGGYNPKWQANSLGSIINQFKSVCTKRIRKISPNFTWQPRFYDHIIRNEYSLQNIRNYIYNNPLKWEIDRNNPENLWM</sequence>
<dbReference type="Proteomes" id="UP000228626">
    <property type="component" value="Unassembled WGS sequence"/>
</dbReference>
<gene>
    <name evidence="2" type="ORF">COT99_00445</name>
</gene>
<dbReference type="AlphaFoldDB" id="A0A2H0V312"/>
<protein>
    <submittedName>
        <fullName evidence="2">Transposase</fullName>
    </submittedName>
</protein>
<dbReference type="GO" id="GO:0043565">
    <property type="term" value="F:sequence-specific DNA binding"/>
    <property type="evidence" value="ECO:0007669"/>
    <property type="project" value="TreeGrafter"/>
</dbReference>
<dbReference type="InterPro" id="IPR002686">
    <property type="entry name" value="Transposase_17"/>
</dbReference>
<evidence type="ECO:0000313" key="3">
    <source>
        <dbReference type="Proteomes" id="UP000228626"/>
    </source>
</evidence>
<feature type="domain" description="Transposase IS200-like" evidence="1">
    <location>
        <begin position="21"/>
        <end position="201"/>
    </location>
</feature>
<evidence type="ECO:0000259" key="1">
    <source>
        <dbReference type="SMART" id="SM01321"/>
    </source>
</evidence>
<accession>A0A2H0V312</accession>
<comment type="caution">
    <text evidence="2">The sequence shown here is derived from an EMBL/GenBank/DDBJ whole genome shotgun (WGS) entry which is preliminary data.</text>
</comment>
<dbReference type="SMART" id="SM01321">
    <property type="entry name" value="Y1_Tnp"/>
    <property type="match status" value="1"/>
</dbReference>
<dbReference type="PANTHER" id="PTHR36966">
    <property type="entry name" value="REP-ASSOCIATED TYROSINE TRANSPOSASE"/>
    <property type="match status" value="1"/>
</dbReference>
<dbReference type="GO" id="GO:0006313">
    <property type="term" value="P:DNA transposition"/>
    <property type="evidence" value="ECO:0007669"/>
    <property type="project" value="InterPro"/>
</dbReference>
<dbReference type="EMBL" id="PFAR01000006">
    <property type="protein sequence ID" value="PIR93481.1"/>
    <property type="molecule type" value="Genomic_DNA"/>
</dbReference>
<dbReference type="SUPFAM" id="SSF143422">
    <property type="entry name" value="Transposase IS200-like"/>
    <property type="match status" value="1"/>
</dbReference>
<dbReference type="InterPro" id="IPR036515">
    <property type="entry name" value="Transposase_17_sf"/>
</dbReference>
<organism evidence="2 3">
    <name type="scientific">Candidatus Falkowbacteria bacterium CG10_big_fil_rev_8_21_14_0_10_43_10</name>
    <dbReference type="NCBI Taxonomy" id="1974567"/>
    <lineage>
        <taxon>Bacteria</taxon>
        <taxon>Candidatus Falkowiibacteriota</taxon>
    </lineage>
</organism>
<reference evidence="3" key="1">
    <citation type="submission" date="2017-09" db="EMBL/GenBank/DDBJ databases">
        <title>Depth-based differentiation of microbial function through sediment-hosted aquifers and enrichment of novel symbionts in the deep terrestrial subsurface.</title>
        <authorList>
            <person name="Probst A.J."/>
            <person name="Ladd B."/>
            <person name="Jarett J.K."/>
            <person name="Geller-Mcgrath D.E."/>
            <person name="Sieber C.M.K."/>
            <person name="Emerson J.B."/>
            <person name="Anantharaman K."/>
            <person name="Thomas B.C."/>
            <person name="Malmstrom R."/>
            <person name="Stieglmeier M."/>
            <person name="Klingl A."/>
            <person name="Woyke T."/>
            <person name="Ryan C.M."/>
            <person name="Banfield J.F."/>
        </authorList>
    </citation>
    <scope>NUCLEOTIDE SEQUENCE [LARGE SCALE GENOMIC DNA]</scope>
</reference>
<proteinExistence type="predicted"/>
<dbReference type="InterPro" id="IPR052715">
    <property type="entry name" value="RAYT_transposase"/>
</dbReference>
<dbReference type="GO" id="GO:0004803">
    <property type="term" value="F:transposase activity"/>
    <property type="evidence" value="ECO:0007669"/>
    <property type="project" value="InterPro"/>
</dbReference>
<dbReference type="PANTHER" id="PTHR36966:SF1">
    <property type="entry name" value="REP-ASSOCIATED TYROSINE TRANSPOSASE"/>
    <property type="match status" value="1"/>
</dbReference>
<dbReference type="Gene3D" id="3.30.70.1290">
    <property type="entry name" value="Transposase IS200-like"/>
    <property type="match status" value="1"/>
</dbReference>
<evidence type="ECO:0000313" key="2">
    <source>
        <dbReference type="EMBL" id="PIR93481.1"/>
    </source>
</evidence>
<name>A0A2H0V312_9BACT</name>